<keyword evidence="1" id="KW-0812">Transmembrane</keyword>
<evidence type="ECO:0000313" key="3">
    <source>
        <dbReference type="Proteomes" id="UP000754563"/>
    </source>
</evidence>
<evidence type="ECO:0000313" key="2">
    <source>
        <dbReference type="EMBL" id="MCA9385914.1"/>
    </source>
</evidence>
<proteinExistence type="predicted"/>
<accession>A0A955RKI5</accession>
<keyword evidence="1" id="KW-1133">Transmembrane helix</keyword>
<gene>
    <name evidence="2" type="ORF">KC717_04675</name>
</gene>
<dbReference type="AlphaFoldDB" id="A0A955RKI5"/>
<organism evidence="2 3">
    <name type="scientific">Candidatus Dojkabacteria bacterium</name>
    <dbReference type="NCBI Taxonomy" id="2099670"/>
    <lineage>
        <taxon>Bacteria</taxon>
        <taxon>Candidatus Dojkabacteria</taxon>
    </lineage>
</organism>
<protein>
    <submittedName>
        <fullName evidence="2">Uncharacterized protein</fullName>
    </submittedName>
</protein>
<reference evidence="2" key="2">
    <citation type="journal article" date="2021" name="Microbiome">
        <title>Successional dynamics and alternative stable states in a saline activated sludge microbial community over 9 years.</title>
        <authorList>
            <person name="Wang Y."/>
            <person name="Ye J."/>
            <person name="Ju F."/>
            <person name="Liu L."/>
            <person name="Boyd J.A."/>
            <person name="Deng Y."/>
            <person name="Parks D.H."/>
            <person name="Jiang X."/>
            <person name="Yin X."/>
            <person name="Woodcroft B.J."/>
            <person name="Tyson G.W."/>
            <person name="Hugenholtz P."/>
            <person name="Polz M.F."/>
            <person name="Zhang T."/>
        </authorList>
    </citation>
    <scope>NUCLEOTIDE SEQUENCE</scope>
    <source>
        <strain evidence="2">HKST-UBA11</strain>
    </source>
</reference>
<evidence type="ECO:0000256" key="1">
    <source>
        <dbReference type="SAM" id="Phobius"/>
    </source>
</evidence>
<dbReference type="Proteomes" id="UP000754563">
    <property type="component" value="Unassembled WGS sequence"/>
</dbReference>
<reference evidence="2" key="1">
    <citation type="submission" date="2020-04" db="EMBL/GenBank/DDBJ databases">
        <authorList>
            <person name="Zhang T."/>
        </authorList>
    </citation>
    <scope>NUCLEOTIDE SEQUENCE</scope>
    <source>
        <strain evidence="2">HKST-UBA11</strain>
    </source>
</reference>
<comment type="caution">
    <text evidence="2">The sequence shown here is derived from an EMBL/GenBank/DDBJ whole genome shotgun (WGS) entry which is preliminary data.</text>
</comment>
<name>A0A955RKI5_9BACT</name>
<feature type="transmembrane region" description="Helical" evidence="1">
    <location>
        <begin position="12"/>
        <end position="33"/>
    </location>
</feature>
<keyword evidence="1" id="KW-0472">Membrane</keyword>
<sequence length="56" mass="6166">MEKQLVKLQKISAVIAIVSLIAFLLFSLGGFVYKTQIQSSPEANVDIGILDIKMNE</sequence>
<dbReference type="EMBL" id="JAGQLH010000055">
    <property type="protein sequence ID" value="MCA9385914.1"/>
    <property type="molecule type" value="Genomic_DNA"/>
</dbReference>